<evidence type="ECO:0000313" key="2">
    <source>
        <dbReference type="EMBL" id="AWW36378.1"/>
    </source>
</evidence>
<dbReference type="EMBL" id="CP030073">
    <property type="protein sequence ID" value="AWW36378.1"/>
    <property type="molecule type" value="Genomic_DNA"/>
</dbReference>
<dbReference type="Proteomes" id="UP000249616">
    <property type="component" value="Chromosome"/>
</dbReference>
<keyword evidence="3" id="KW-1185">Reference proteome</keyword>
<sequence>MHGTARPGVRRAWTVELRPEPGGPILVCQQCSHSGRPLSGTSARSELLAHLAGHARRDLLPAHLRTCQCHERGCSWHPRHRGCGGPIRLVLARERGGRLWRLADMCTACAAATSQAAVVPDTLINAPAAPSTHVGVGRKRRRPRGPNGQTRVREMLSYLASALPAETGPAARLIALQCALRMNDSAQVRLPVGVLRSLRLEPATNSWRELHQARWLYAPPPTSRANASAVVVQLPDVGLFAQCPARPDRLVAADWALRAACHVRTGCTPLPRLITMCLTAHTAPESIHGVMEVDRLAQECGLTTTEFVHALDRLAAAGQIGSWSVHSVSGDLHWTLTEQGEHGCGGAARP</sequence>
<evidence type="ECO:0000256" key="1">
    <source>
        <dbReference type="SAM" id="MobiDB-lite"/>
    </source>
</evidence>
<evidence type="ECO:0000313" key="3">
    <source>
        <dbReference type="Proteomes" id="UP000249616"/>
    </source>
</evidence>
<proteinExistence type="predicted"/>
<gene>
    <name evidence="2" type="ORF">DN051_06780</name>
</gene>
<feature type="region of interest" description="Disordered" evidence="1">
    <location>
        <begin position="130"/>
        <end position="149"/>
    </location>
</feature>
<dbReference type="AlphaFoldDB" id="A0A2Z4IUU3"/>
<accession>A0A2Z4IUU3</accession>
<name>A0A2Z4IUU3_9ACTN</name>
<reference evidence="2 3" key="1">
    <citation type="journal article" date="2019" name="Int. J. Syst. Evol. Microbiol.">
        <title>Streptomyces cadmiisoli sp. nov., a novel actinomycete isolated from cadmium-contaminated soil.</title>
        <authorList>
            <person name="Li K."/>
            <person name="Tang X."/>
            <person name="Zhao J."/>
            <person name="Guo Y."/>
            <person name="Tang Y."/>
            <person name="Gao J."/>
        </authorList>
    </citation>
    <scope>NUCLEOTIDE SEQUENCE [LARGE SCALE GENOMIC DNA]</scope>
    <source>
        <strain evidence="2 3">ZFG47</strain>
    </source>
</reference>
<protein>
    <submittedName>
        <fullName evidence="2">Uncharacterized protein</fullName>
    </submittedName>
</protein>
<organism evidence="2 3">
    <name type="scientific">Streptomyces cadmiisoli</name>
    <dbReference type="NCBI Taxonomy" id="2184053"/>
    <lineage>
        <taxon>Bacteria</taxon>
        <taxon>Bacillati</taxon>
        <taxon>Actinomycetota</taxon>
        <taxon>Actinomycetes</taxon>
        <taxon>Kitasatosporales</taxon>
        <taxon>Streptomycetaceae</taxon>
        <taxon>Streptomyces</taxon>
        <taxon>Streptomyces aurantiacus group</taxon>
    </lineage>
</organism>
<dbReference type="KEGG" id="scad:DN051_06780"/>